<dbReference type="PANTHER" id="PTHR43214:SF42">
    <property type="entry name" value="TRANSCRIPTIONAL REGULATORY PROTEIN DESR"/>
    <property type="match status" value="1"/>
</dbReference>
<dbReference type="GO" id="GO:0006355">
    <property type="term" value="P:regulation of DNA-templated transcription"/>
    <property type="evidence" value="ECO:0007669"/>
    <property type="project" value="InterPro"/>
</dbReference>
<evidence type="ECO:0000259" key="2">
    <source>
        <dbReference type="PROSITE" id="PS50043"/>
    </source>
</evidence>
<dbReference type="InterPro" id="IPR039420">
    <property type="entry name" value="WalR-like"/>
</dbReference>
<dbReference type="HOGENOM" id="CLU_006325_1_0_11"/>
<gene>
    <name evidence="3" type="ORF">O159_24980</name>
</gene>
<dbReference type="SMART" id="SM00421">
    <property type="entry name" value="HTH_LUXR"/>
    <property type="match status" value="1"/>
</dbReference>
<protein>
    <recommendedName>
        <fullName evidence="2">HTH luxR-type domain-containing protein</fullName>
    </recommendedName>
</protein>
<dbReference type="GO" id="GO:0003677">
    <property type="term" value="F:DNA binding"/>
    <property type="evidence" value="ECO:0007669"/>
    <property type="project" value="UniProtKB-KW"/>
</dbReference>
<dbReference type="CDD" id="cd06170">
    <property type="entry name" value="LuxR_C_like"/>
    <property type="match status" value="1"/>
</dbReference>
<accession>U3PA95</accession>
<dbReference type="RefSeq" id="WP_021755907.1">
    <property type="nucleotide sequence ID" value="NC_022438.1"/>
</dbReference>
<dbReference type="SUPFAM" id="SSF46894">
    <property type="entry name" value="C-terminal effector domain of the bipartite response regulators"/>
    <property type="match status" value="1"/>
</dbReference>
<dbReference type="InterPro" id="IPR000792">
    <property type="entry name" value="Tscrpt_reg_LuxR_C"/>
</dbReference>
<dbReference type="OrthoDB" id="134985at2"/>
<dbReference type="Proteomes" id="UP000016743">
    <property type="component" value="Chromosome"/>
</dbReference>
<dbReference type="EMBL" id="CP006734">
    <property type="protein sequence ID" value="AGW42434.1"/>
    <property type="molecule type" value="Genomic_DNA"/>
</dbReference>
<dbReference type="eggNOG" id="COG2909">
    <property type="taxonomic scope" value="Bacteria"/>
</dbReference>
<keyword evidence="4" id="KW-1185">Reference proteome</keyword>
<dbReference type="AlphaFoldDB" id="U3PA95"/>
<dbReference type="PATRIC" id="fig|1389489.3.peg.2395"/>
<evidence type="ECO:0000313" key="3">
    <source>
        <dbReference type="EMBL" id="AGW42434.1"/>
    </source>
</evidence>
<feature type="domain" description="HTH luxR-type" evidence="2">
    <location>
        <begin position="548"/>
        <end position="613"/>
    </location>
</feature>
<dbReference type="STRING" id="1389489.O159_24980"/>
<organism evidence="3 4">
    <name type="scientific">Leifsonia xyli subsp. cynodontis DSM 46306</name>
    <dbReference type="NCBI Taxonomy" id="1389489"/>
    <lineage>
        <taxon>Bacteria</taxon>
        <taxon>Bacillati</taxon>
        <taxon>Actinomycetota</taxon>
        <taxon>Actinomycetes</taxon>
        <taxon>Micrococcales</taxon>
        <taxon>Microbacteriaceae</taxon>
        <taxon>Leifsonia</taxon>
    </lineage>
</organism>
<dbReference type="Gene3D" id="1.10.10.10">
    <property type="entry name" value="Winged helix-like DNA-binding domain superfamily/Winged helix DNA-binding domain"/>
    <property type="match status" value="1"/>
</dbReference>
<dbReference type="Pfam" id="PF00196">
    <property type="entry name" value="GerE"/>
    <property type="match status" value="1"/>
</dbReference>
<proteinExistence type="predicted"/>
<name>U3PA95_LEIXC</name>
<evidence type="ECO:0000256" key="1">
    <source>
        <dbReference type="ARBA" id="ARBA00023125"/>
    </source>
</evidence>
<reference evidence="3 4" key="1">
    <citation type="journal article" date="2013" name="Genome Announc.">
        <title>Complete Genome Sequence of Leifsonia xyli subsp. cynodontis Strain DSM46306, a Gram-Positive Bacterial Pathogen of Grasses.</title>
        <authorList>
            <person name="Monteiro-Vitorello C.B."/>
            <person name="Zerillo M.M."/>
            <person name="Van Sluys M.A."/>
            <person name="Camargo L.E."/>
            <person name="Kitajima J.P."/>
        </authorList>
    </citation>
    <scope>NUCLEOTIDE SEQUENCE [LARGE SCALE GENOMIC DNA]</scope>
    <source>
        <strain evidence="3 4">DSM 46306</strain>
    </source>
</reference>
<evidence type="ECO:0000313" key="4">
    <source>
        <dbReference type="Proteomes" id="UP000016743"/>
    </source>
</evidence>
<dbReference type="InterPro" id="IPR036388">
    <property type="entry name" value="WH-like_DNA-bd_sf"/>
</dbReference>
<dbReference type="PROSITE" id="PS50043">
    <property type="entry name" value="HTH_LUXR_2"/>
    <property type="match status" value="1"/>
</dbReference>
<dbReference type="PANTHER" id="PTHR43214">
    <property type="entry name" value="TWO-COMPONENT RESPONSE REGULATOR"/>
    <property type="match status" value="1"/>
</dbReference>
<dbReference type="InterPro" id="IPR016032">
    <property type="entry name" value="Sig_transdc_resp-reg_C-effctor"/>
</dbReference>
<dbReference type="KEGG" id="lxy:O159_24980"/>
<sequence length="615" mass="65310">MLLALSTVPSFDAELAAALAGCPHAIAALEGIGFGPGLLNRPDSGTDPDPHGRYSFEPSFRDGLMAEFLNRDATRFAELHSVAAERHIANGDIGLALDQALHSGSADLIEDLLRRFGLGLVFSGSVLRVRNALAALEDRGILSPTTGLLGALVCSPQLTESVRVDHFLALAEDEVAPRSPERDVAAGALHALHTQDGPGADAALSAVEAAVARTTSQPFGEGGPVAVLDARLFAEVVTARVRMATGHPDIALRRAVLAADGAEESNRPWLAMLALDTAANVATGLANWALVGVLERRIAGLEQTTVEPGSLVDAGIRLRAAVAAYRSCEPYRVSQLDDIIAAQWRALDSVGVLAPRALRLLFRLDTEPDPRAVFDQMEQLFAASLRRRPETLALSAFRFLDLALLYRGRSAARSHVDTLTAAVGSDHLCAFLGCAMLREGTPAQEAGAVALETALTDGTRARERTNLVLGWLLLAQWSHNAGDDASAQARLTQAVTLAERMRARRPFLARPSFVRLISDHLGSFGATDGFAASIVEAAGAAGIRGEDDGGPESRLTARERDLLRELPLHQTVPQIAAKHSVSVNTVKTHLRSIYTKVGASGRAEAVRRARELGLL</sequence>
<keyword evidence="1" id="KW-0238">DNA-binding</keyword>